<dbReference type="RefSeq" id="WP_116496915.1">
    <property type="nucleotide sequence ID" value="NZ_QENZ01000005.1"/>
</dbReference>
<feature type="domain" description="Glycosyltransferase subfamily 4-like N-terminal" evidence="3">
    <location>
        <begin position="36"/>
        <end position="174"/>
    </location>
</feature>
<gene>
    <name evidence="4" type="ORF">C7377_1703</name>
</gene>
<dbReference type="EMBL" id="QENZ01000005">
    <property type="protein sequence ID" value="PVX50055.1"/>
    <property type="molecule type" value="Genomic_DNA"/>
</dbReference>
<dbReference type="CDD" id="cd03809">
    <property type="entry name" value="GT4_MtfB-like"/>
    <property type="match status" value="1"/>
</dbReference>
<reference evidence="4 5" key="1">
    <citation type="submission" date="2018-05" db="EMBL/GenBank/DDBJ databases">
        <title>Genomic Encyclopedia of Type Strains, Phase IV (KMG-IV): sequencing the most valuable type-strain genomes for metagenomic binning, comparative biology and taxonomic classification.</title>
        <authorList>
            <person name="Goeker M."/>
        </authorList>
    </citation>
    <scope>NUCLEOTIDE SEQUENCE [LARGE SCALE GENOMIC DNA]</scope>
    <source>
        <strain evidence="4 5">DSM 28579</strain>
    </source>
</reference>
<organism evidence="4 5">
    <name type="scientific">Balneicella halophila</name>
    <dbReference type="NCBI Taxonomy" id="1537566"/>
    <lineage>
        <taxon>Bacteria</taxon>
        <taxon>Pseudomonadati</taxon>
        <taxon>Bacteroidota</taxon>
        <taxon>Bacteroidia</taxon>
        <taxon>Bacteroidales</taxon>
        <taxon>Balneicellaceae</taxon>
        <taxon>Balneicella</taxon>
    </lineage>
</organism>
<evidence type="ECO:0000256" key="1">
    <source>
        <dbReference type="ARBA" id="ARBA00022679"/>
    </source>
</evidence>
<evidence type="ECO:0000313" key="5">
    <source>
        <dbReference type="Proteomes" id="UP000251835"/>
    </source>
</evidence>
<dbReference type="GO" id="GO:0016757">
    <property type="term" value="F:glycosyltransferase activity"/>
    <property type="evidence" value="ECO:0007669"/>
    <property type="project" value="InterPro"/>
</dbReference>
<proteinExistence type="predicted"/>
<dbReference type="OrthoDB" id="9801609at2"/>
<comment type="caution">
    <text evidence="4">The sequence shown here is derived from an EMBL/GenBank/DDBJ whole genome shotgun (WGS) entry which is preliminary data.</text>
</comment>
<evidence type="ECO:0000313" key="4">
    <source>
        <dbReference type="EMBL" id="PVX50055.1"/>
    </source>
</evidence>
<dbReference type="Pfam" id="PF13439">
    <property type="entry name" value="Glyco_transf_4"/>
    <property type="match status" value="1"/>
</dbReference>
<dbReference type="Gene3D" id="3.40.50.2000">
    <property type="entry name" value="Glycogen Phosphorylase B"/>
    <property type="match status" value="2"/>
</dbReference>
<dbReference type="AlphaFoldDB" id="A0A7L4UNL1"/>
<name>A0A7L4UNL1_BALHA</name>
<sequence length="376" mass="42790">MKIGYDAKRAFYNYSGLGNYSRSALLLLQQYYPDNEYYLYTPKIKNAIPFHCGKPFIVRQPDSFLAKKFSAFWRSLSMSSAINKDRLDIFHGLSNELPSDIENANVKSIVTIHDLIFLRFPQFFSRIDNQIYLRKFKNSCLKADKIIAVSEQTKHDIVNYFQIAPEKIVVSYQGCASQFWDTVSESKKVEVKKKYALPDTFVLNVGTIEPRKNLISLIHSLNYAKHDAKIVAIGRPVKKYMAELQQLIQRKKLEDRVIFLHNVPNEDLPAIYQTASLFAYPSFFEGFGIPIVEAMASKVPVITSKGSCFPETGGDAAIYINPNNPEEIAILTDKILEDGKLRQEMIAKGLTHVQKFSDEAVVHSLMGVYKSVMAEK</sequence>
<dbReference type="PANTHER" id="PTHR46401:SF2">
    <property type="entry name" value="GLYCOSYLTRANSFERASE WBBK-RELATED"/>
    <property type="match status" value="1"/>
</dbReference>
<accession>A0A7L4UNL1</accession>
<dbReference type="Pfam" id="PF00534">
    <property type="entry name" value="Glycos_transf_1"/>
    <property type="match status" value="1"/>
</dbReference>
<dbReference type="InterPro" id="IPR001296">
    <property type="entry name" value="Glyco_trans_1"/>
</dbReference>
<dbReference type="InterPro" id="IPR028098">
    <property type="entry name" value="Glyco_trans_4-like_N"/>
</dbReference>
<feature type="domain" description="Glycosyl transferase family 1" evidence="2">
    <location>
        <begin position="198"/>
        <end position="349"/>
    </location>
</feature>
<keyword evidence="1 4" id="KW-0808">Transferase</keyword>
<keyword evidence="5" id="KW-1185">Reference proteome</keyword>
<evidence type="ECO:0000259" key="2">
    <source>
        <dbReference type="Pfam" id="PF00534"/>
    </source>
</evidence>
<dbReference type="PANTHER" id="PTHR46401">
    <property type="entry name" value="GLYCOSYLTRANSFERASE WBBK-RELATED"/>
    <property type="match status" value="1"/>
</dbReference>
<dbReference type="SUPFAM" id="SSF53756">
    <property type="entry name" value="UDP-Glycosyltransferase/glycogen phosphorylase"/>
    <property type="match status" value="1"/>
</dbReference>
<evidence type="ECO:0000259" key="3">
    <source>
        <dbReference type="Pfam" id="PF13439"/>
    </source>
</evidence>
<protein>
    <submittedName>
        <fullName evidence="4">Glycosyltransferase involved in cell wall biosynthesis</fullName>
    </submittedName>
</protein>
<dbReference type="Proteomes" id="UP000251835">
    <property type="component" value="Unassembled WGS sequence"/>
</dbReference>